<name>A0A133N4U8_CLOPF</name>
<evidence type="ECO:0000313" key="4">
    <source>
        <dbReference type="Proteomes" id="UP000070646"/>
    </source>
</evidence>
<evidence type="ECO:0000259" key="2">
    <source>
        <dbReference type="Pfam" id="PF04892"/>
    </source>
</evidence>
<organism evidence="3 4">
    <name type="scientific">Clostridium perfringens</name>
    <dbReference type="NCBI Taxonomy" id="1502"/>
    <lineage>
        <taxon>Bacteria</taxon>
        <taxon>Bacillati</taxon>
        <taxon>Bacillota</taxon>
        <taxon>Clostridia</taxon>
        <taxon>Eubacteriales</taxon>
        <taxon>Clostridiaceae</taxon>
        <taxon>Clostridium</taxon>
    </lineage>
</organism>
<dbReference type="RefSeq" id="WP_060795908.1">
    <property type="nucleotide sequence ID" value="NZ_KQ956228.1"/>
</dbReference>
<dbReference type="PANTHER" id="PTHR36834:SF2">
    <property type="entry name" value="MEMBRANE PROTEIN"/>
    <property type="match status" value="1"/>
</dbReference>
<dbReference type="InterPro" id="IPR006976">
    <property type="entry name" value="VanZ-like"/>
</dbReference>
<keyword evidence="1" id="KW-1133">Transmembrane helix</keyword>
<keyword evidence="1" id="KW-0812">Transmembrane</keyword>
<keyword evidence="1" id="KW-0472">Membrane</keyword>
<protein>
    <submittedName>
        <fullName evidence="3">VanZ-like protein</fullName>
    </submittedName>
</protein>
<proteinExistence type="predicted"/>
<evidence type="ECO:0000256" key="1">
    <source>
        <dbReference type="SAM" id="Phobius"/>
    </source>
</evidence>
<feature type="transmembrane region" description="Helical" evidence="1">
    <location>
        <begin position="91"/>
        <end position="112"/>
    </location>
</feature>
<comment type="caution">
    <text evidence="3">The sequence shown here is derived from an EMBL/GenBank/DDBJ whole genome shotgun (WGS) entry which is preliminary data.</text>
</comment>
<feature type="transmembrane region" description="Helical" evidence="1">
    <location>
        <begin position="7"/>
        <end position="26"/>
    </location>
</feature>
<dbReference type="EMBL" id="LRPU01000087">
    <property type="protein sequence ID" value="KXA11312.1"/>
    <property type="molecule type" value="Genomic_DNA"/>
</dbReference>
<dbReference type="PANTHER" id="PTHR36834">
    <property type="entry name" value="MEMBRANE PROTEIN-RELATED"/>
    <property type="match status" value="1"/>
</dbReference>
<dbReference type="Proteomes" id="UP000070646">
    <property type="component" value="Unassembled WGS sequence"/>
</dbReference>
<dbReference type="AlphaFoldDB" id="A0A133N4U8"/>
<dbReference type="Pfam" id="PF04892">
    <property type="entry name" value="VanZ"/>
    <property type="match status" value="1"/>
</dbReference>
<feature type="transmembrane region" description="Helical" evidence="1">
    <location>
        <begin position="118"/>
        <end position="135"/>
    </location>
</feature>
<gene>
    <name evidence="3" type="ORF">HMPREF3222_01780</name>
</gene>
<feature type="domain" description="VanZ-like" evidence="2">
    <location>
        <begin position="14"/>
        <end position="135"/>
    </location>
</feature>
<evidence type="ECO:0000313" key="3">
    <source>
        <dbReference type="EMBL" id="KXA11312.1"/>
    </source>
</evidence>
<dbReference type="PATRIC" id="fig|1502.174.peg.1796"/>
<sequence>MWRKIINVLFFVSFIFYISFLLWNILFKYVSPIELFSSQREFYRSLNLIPFNDIIEGNYNQLDVIGNVILFIPLGIYASMFLKKLKWYENTVIIALISLAFEVSQYIFAIGASDITDIITNTVGGSIGIGIYLIIKKIFREDMKVKSFVSICSTLVMIPVAFIIVMLFIYN</sequence>
<feature type="transmembrane region" description="Helical" evidence="1">
    <location>
        <begin position="64"/>
        <end position="82"/>
    </location>
</feature>
<accession>A0A133N4U8</accession>
<feature type="transmembrane region" description="Helical" evidence="1">
    <location>
        <begin position="147"/>
        <end position="170"/>
    </location>
</feature>
<reference evidence="3 4" key="1">
    <citation type="submission" date="2016-01" db="EMBL/GenBank/DDBJ databases">
        <authorList>
            <person name="Oliw E.H."/>
        </authorList>
    </citation>
    <scope>NUCLEOTIDE SEQUENCE [LARGE SCALE GENOMIC DNA]</scope>
    <source>
        <strain evidence="3 4">MJR7757A</strain>
    </source>
</reference>
<dbReference type="InterPro" id="IPR053150">
    <property type="entry name" value="Teicoplanin_resist-assoc"/>
</dbReference>